<keyword evidence="6" id="KW-1185">Reference proteome</keyword>
<protein>
    <recommendedName>
        <fullName evidence="4">GH16 domain-containing protein</fullName>
    </recommendedName>
</protein>
<dbReference type="RefSeq" id="WP_111499970.1">
    <property type="nucleotide sequence ID" value="NZ_QKYN01000028.1"/>
</dbReference>
<feature type="chain" id="PRO_5016127091" description="GH16 domain-containing protein" evidence="3">
    <location>
        <begin position="33"/>
        <end position="398"/>
    </location>
</feature>
<sequence length="398" mass="41855">MRRTLSTPARIAALTAAPALLLGGVAVTQAQAATPRVTETGLTATTTASGTSAKVTVKASSCVTVRALGVAVRDAHGNNLDFPQWRSNARVCAGGLTFAAGSRQFPAGSYTMFGAYLDTAGTWHNLTSKTLTVGSAVAPKPAPAPSGTPSSTPTPSGTPSTPAATGSIPAGVASSNTPIWSDEFNSLNTSRWVSNTTSSYQYGDHNPNDNKLDWLDPNDVSVANGVATFTAQPSSHTLENGQKAWTTGLLTTEGSSEGFQVKTGDYVEARVKLPTQQGAWPALWTWKNGNGEIDSFEYHPDNPNLLELSNHVNSGSDYYTDANAIKPGQWVTIGTKYGANSVDWYVNGQKVYSDNTGVGANWSAYLILNLSLSAGQYHPAPSGSTPITFAVDYLRVYH</sequence>
<dbReference type="PROSITE" id="PS51762">
    <property type="entry name" value="GH16_2"/>
    <property type="match status" value="1"/>
</dbReference>
<comment type="similarity">
    <text evidence="1">Belongs to the glycosyl hydrolase 16 family.</text>
</comment>
<dbReference type="Proteomes" id="UP000248889">
    <property type="component" value="Unassembled WGS sequence"/>
</dbReference>
<evidence type="ECO:0000313" key="5">
    <source>
        <dbReference type="EMBL" id="RAG86370.1"/>
    </source>
</evidence>
<dbReference type="PANTHER" id="PTHR10963">
    <property type="entry name" value="GLYCOSYL HYDROLASE-RELATED"/>
    <property type="match status" value="1"/>
</dbReference>
<reference evidence="5 6" key="1">
    <citation type="submission" date="2018-06" db="EMBL/GenBank/DDBJ databases">
        <title>Streptacidiphilus pinicola sp. nov., isolated from pine grove soil.</title>
        <authorList>
            <person name="Roh S.G."/>
            <person name="Park S."/>
            <person name="Kim M.-K."/>
            <person name="Yun B.-R."/>
            <person name="Park J."/>
            <person name="Kim M.J."/>
            <person name="Kim Y.S."/>
            <person name="Kim S.B."/>
        </authorList>
    </citation>
    <scope>NUCLEOTIDE SEQUENCE [LARGE SCALE GENOMIC DNA]</scope>
    <source>
        <strain evidence="5 6">MMS16-CNU450</strain>
    </source>
</reference>
<evidence type="ECO:0000313" key="6">
    <source>
        <dbReference type="Proteomes" id="UP000248889"/>
    </source>
</evidence>
<feature type="compositionally biased region" description="Low complexity" evidence="2">
    <location>
        <begin position="147"/>
        <end position="167"/>
    </location>
</feature>
<proteinExistence type="inferred from homology"/>
<organism evidence="5 6">
    <name type="scientific">Streptacidiphilus pinicola</name>
    <dbReference type="NCBI Taxonomy" id="2219663"/>
    <lineage>
        <taxon>Bacteria</taxon>
        <taxon>Bacillati</taxon>
        <taxon>Actinomycetota</taxon>
        <taxon>Actinomycetes</taxon>
        <taxon>Kitasatosporales</taxon>
        <taxon>Streptomycetaceae</taxon>
        <taxon>Streptacidiphilus</taxon>
    </lineage>
</organism>
<dbReference type="PANTHER" id="PTHR10963:SF55">
    <property type="entry name" value="GLYCOSIDE HYDROLASE FAMILY 16 PROTEIN"/>
    <property type="match status" value="1"/>
</dbReference>
<dbReference type="OrthoDB" id="9809583at2"/>
<dbReference type="GO" id="GO:0004553">
    <property type="term" value="F:hydrolase activity, hydrolyzing O-glycosyl compounds"/>
    <property type="evidence" value="ECO:0007669"/>
    <property type="project" value="InterPro"/>
</dbReference>
<evidence type="ECO:0000259" key="4">
    <source>
        <dbReference type="PROSITE" id="PS51762"/>
    </source>
</evidence>
<dbReference type="EMBL" id="QKYN01000028">
    <property type="protein sequence ID" value="RAG86370.1"/>
    <property type="molecule type" value="Genomic_DNA"/>
</dbReference>
<dbReference type="InterPro" id="IPR050546">
    <property type="entry name" value="Glycosyl_Hydrlase_16"/>
</dbReference>
<feature type="domain" description="GH16" evidence="4">
    <location>
        <begin position="172"/>
        <end position="398"/>
    </location>
</feature>
<feature type="region of interest" description="Disordered" evidence="2">
    <location>
        <begin position="137"/>
        <end position="174"/>
    </location>
</feature>
<dbReference type="InterPro" id="IPR000757">
    <property type="entry name" value="Beta-glucanase-like"/>
</dbReference>
<feature type="signal peptide" evidence="3">
    <location>
        <begin position="1"/>
        <end position="32"/>
    </location>
</feature>
<evidence type="ECO:0000256" key="3">
    <source>
        <dbReference type="SAM" id="SignalP"/>
    </source>
</evidence>
<evidence type="ECO:0000256" key="1">
    <source>
        <dbReference type="ARBA" id="ARBA00006865"/>
    </source>
</evidence>
<dbReference type="InterPro" id="IPR013320">
    <property type="entry name" value="ConA-like_dom_sf"/>
</dbReference>
<name>A0A2X0KHY4_9ACTN</name>
<dbReference type="GO" id="GO:0005975">
    <property type="term" value="P:carbohydrate metabolic process"/>
    <property type="evidence" value="ECO:0007669"/>
    <property type="project" value="InterPro"/>
</dbReference>
<dbReference type="AlphaFoldDB" id="A0A2X0KHY4"/>
<gene>
    <name evidence="5" type="ORF">DN069_07030</name>
</gene>
<dbReference type="Gene3D" id="2.60.120.200">
    <property type="match status" value="1"/>
</dbReference>
<dbReference type="CDD" id="cd08023">
    <property type="entry name" value="GH16_laminarinase_like"/>
    <property type="match status" value="1"/>
</dbReference>
<evidence type="ECO:0000256" key="2">
    <source>
        <dbReference type="SAM" id="MobiDB-lite"/>
    </source>
</evidence>
<accession>A0A2X0KHY4</accession>
<dbReference type="SUPFAM" id="SSF49899">
    <property type="entry name" value="Concanavalin A-like lectins/glucanases"/>
    <property type="match status" value="1"/>
</dbReference>
<comment type="caution">
    <text evidence="5">The sequence shown here is derived from an EMBL/GenBank/DDBJ whole genome shotgun (WGS) entry which is preliminary data.</text>
</comment>
<keyword evidence="3" id="KW-0732">Signal</keyword>